<organism evidence="2 4">
    <name type="scientific">Dendrobium chrysotoxum</name>
    <name type="common">Orchid</name>
    <dbReference type="NCBI Taxonomy" id="161865"/>
    <lineage>
        <taxon>Eukaryota</taxon>
        <taxon>Viridiplantae</taxon>
        <taxon>Streptophyta</taxon>
        <taxon>Embryophyta</taxon>
        <taxon>Tracheophyta</taxon>
        <taxon>Spermatophyta</taxon>
        <taxon>Magnoliopsida</taxon>
        <taxon>Liliopsida</taxon>
        <taxon>Asparagales</taxon>
        <taxon>Orchidaceae</taxon>
        <taxon>Epidendroideae</taxon>
        <taxon>Malaxideae</taxon>
        <taxon>Dendrobiinae</taxon>
        <taxon>Dendrobium</taxon>
    </lineage>
</organism>
<protein>
    <submittedName>
        <fullName evidence="2">Uncharacterized protein</fullName>
    </submittedName>
</protein>
<evidence type="ECO:0000256" key="1">
    <source>
        <dbReference type="SAM" id="SignalP"/>
    </source>
</evidence>
<dbReference type="Proteomes" id="UP000775213">
    <property type="component" value="Unassembled WGS sequence"/>
</dbReference>
<evidence type="ECO:0000313" key="4">
    <source>
        <dbReference type="Proteomes" id="UP000775213"/>
    </source>
</evidence>
<name>A0AAV7H841_DENCH</name>
<keyword evidence="1" id="KW-0732">Signal</keyword>
<feature type="signal peptide" evidence="1">
    <location>
        <begin position="1"/>
        <end position="17"/>
    </location>
</feature>
<gene>
    <name evidence="2" type="ORF">IEQ34_000078</name>
    <name evidence="3" type="ORF">IEQ34_000286</name>
</gene>
<dbReference type="EMBL" id="JAGFBR010000001">
    <property type="protein sequence ID" value="KAH0470563.1"/>
    <property type="molecule type" value="Genomic_DNA"/>
</dbReference>
<sequence>MELDLIGLLEWSGLALAAMDSLEVMEECGVDVKLELSLKLSSGEVECIKRVRESNETIAVKKPKMEEGAMPYCLQVMPTVFIGPKCYCYAYIMPCWVLISMKVIGNNLYKPRDNPSLALKMDGVAPDDWQAEVVGESSSPESLYSGLLFFNCSAEGKKYRLSRKSRSLSKMILDC</sequence>
<dbReference type="AlphaFoldDB" id="A0AAV7H841"/>
<proteinExistence type="predicted"/>
<reference evidence="2" key="2">
    <citation type="submission" date="2021-03" db="EMBL/GenBank/DDBJ databases">
        <authorList>
            <person name="Zhang Y."/>
            <person name="Zhang G.-Q."/>
            <person name="Huang T."/>
            <person name="Niu S.-C."/>
            <person name="Liu Z.-J."/>
        </authorList>
    </citation>
    <scope>NUCLEOTIDE SEQUENCE</scope>
    <source>
        <strain evidence="2">Lindl</strain>
        <tissue evidence="2">Fresh leaves</tissue>
    </source>
</reference>
<comment type="caution">
    <text evidence="2">The sequence shown here is derived from an EMBL/GenBank/DDBJ whole genome shotgun (WGS) entry which is preliminary data.</text>
</comment>
<keyword evidence="4" id="KW-1185">Reference proteome</keyword>
<dbReference type="EMBL" id="JAGFBR010000001">
    <property type="protein sequence ID" value="KAH0470355.1"/>
    <property type="molecule type" value="Genomic_DNA"/>
</dbReference>
<accession>A0AAV7H841</accession>
<evidence type="ECO:0000313" key="2">
    <source>
        <dbReference type="EMBL" id="KAH0470355.1"/>
    </source>
</evidence>
<reference evidence="2 4" key="1">
    <citation type="journal article" date="2021" name="Hortic Res">
        <title>Chromosome-scale assembly of the Dendrobium chrysotoxum genome enhances the understanding of orchid evolution.</title>
        <authorList>
            <person name="Zhang Y."/>
            <person name="Zhang G.Q."/>
            <person name="Zhang D."/>
            <person name="Liu X.D."/>
            <person name="Xu X.Y."/>
            <person name="Sun W.H."/>
            <person name="Yu X."/>
            <person name="Zhu X."/>
            <person name="Wang Z.W."/>
            <person name="Zhao X."/>
            <person name="Zhong W.Y."/>
            <person name="Chen H."/>
            <person name="Yin W.L."/>
            <person name="Huang T."/>
            <person name="Niu S.C."/>
            <person name="Liu Z.J."/>
        </authorList>
    </citation>
    <scope>NUCLEOTIDE SEQUENCE [LARGE SCALE GENOMIC DNA]</scope>
    <source>
        <strain evidence="2">Lindl</strain>
    </source>
</reference>
<evidence type="ECO:0000313" key="3">
    <source>
        <dbReference type="EMBL" id="KAH0470563.1"/>
    </source>
</evidence>
<feature type="chain" id="PRO_5044715926" evidence="1">
    <location>
        <begin position="18"/>
        <end position="175"/>
    </location>
</feature>